<dbReference type="Gene3D" id="1.10.260.40">
    <property type="entry name" value="lambda repressor-like DNA-binding domains"/>
    <property type="match status" value="1"/>
</dbReference>
<comment type="caution">
    <text evidence="5">The sequence shown here is derived from an EMBL/GenBank/DDBJ whole genome shotgun (WGS) entry which is preliminary data.</text>
</comment>
<dbReference type="Gene3D" id="3.40.50.2300">
    <property type="match status" value="2"/>
</dbReference>
<dbReference type="GO" id="GO:0003677">
    <property type="term" value="F:DNA binding"/>
    <property type="evidence" value="ECO:0007669"/>
    <property type="project" value="UniProtKB-KW"/>
</dbReference>
<dbReference type="SUPFAM" id="SSF53822">
    <property type="entry name" value="Periplasmic binding protein-like I"/>
    <property type="match status" value="1"/>
</dbReference>
<evidence type="ECO:0000256" key="1">
    <source>
        <dbReference type="ARBA" id="ARBA00023015"/>
    </source>
</evidence>
<feature type="domain" description="HTH lacI-type" evidence="4">
    <location>
        <begin position="2"/>
        <end position="56"/>
    </location>
</feature>
<evidence type="ECO:0000256" key="3">
    <source>
        <dbReference type="ARBA" id="ARBA00023163"/>
    </source>
</evidence>
<dbReference type="InterPro" id="IPR000843">
    <property type="entry name" value="HTH_LacI"/>
</dbReference>
<organism evidence="5 6">
    <name type="scientific">Paenarthrobacter nicotinovorans</name>
    <name type="common">Arthrobacter nicotinovorans</name>
    <dbReference type="NCBI Taxonomy" id="29320"/>
    <lineage>
        <taxon>Bacteria</taxon>
        <taxon>Bacillati</taxon>
        <taxon>Actinomycetota</taxon>
        <taxon>Actinomycetes</taxon>
        <taxon>Micrococcales</taxon>
        <taxon>Micrococcaceae</taxon>
        <taxon>Paenarthrobacter</taxon>
    </lineage>
</organism>
<keyword evidence="3" id="KW-0804">Transcription</keyword>
<dbReference type="Pfam" id="PF00356">
    <property type="entry name" value="LacI"/>
    <property type="match status" value="1"/>
</dbReference>
<protein>
    <submittedName>
        <fullName evidence="5">LacI family DNA-binding transcriptional regulator</fullName>
    </submittedName>
</protein>
<dbReference type="InterPro" id="IPR046335">
    <property type="entry name" value="LacI/GalR-like_sensor"/>
</dbReference>
<dbReference type="InterPro" id="IPR028082">
    <property type="entry name" value="Peripla_BP_I"/>
</dbReference>
<dbReference type="SMART" id="SM00354">
    <property type="entry name" value="HTH_LACI"/>
    <property type="match status" value="1"/>
</dbReference>
<proteinExistence type="predicted"/>
<keyword evidence="6" id="KW-1185">Reference proteome</keyword>
<reference evidence="5 6" key="1">
    <citation type="journal article" date="2024" name="Appl. Microbiol. Biotechnol.">
        <title>Biosynthetic gene clusters with biotechnological applications in novel Antarctic isolates from Actinomycetota.</title>
        <authorList>
            <person name="Bruna P."/>
            <person name="Nunez-Montero K."/>
            <person name="Contreras M.J."/>
            <person name="Leal K."/>
            <person name="Garcia M."/>
            <person name="Abanto M."/>
            <person name="Barrientos L."/>
        </authorList>
    </citation>
    <scope>NUCLEOTIDE SEQUENCE [LARGE SCALE GENOMIC DNA]</scope>
    <source>
        <strain evidence="5 6">Se16.17</strain>
    </source>
</reference>
<dbReference type="PROSITE" id="PS50932">
    <property type="entry name" value="HTH_LACI_2"/>
    <property type="match status" value="1"/>
</dbReference>
<evidence type="ECO:0000313" key="5">
    <source>
        <dbReference type="EMBL" id="MEO3943359.1"/>
    </source>
</evidence>
<dbReference type="PANTHER" id="PTHR30146">
    <property type="entry name" value="LACI-RELATED TRANSCRIPTIONAL REPRESSOR"/>
    <property type="match status" value="1"/>
</dbReference>
<dbReference type="EMBL" id="JBBMFV010000004">
    <property type="protein sequence ID" value="MEO3943359.1"/>
    <property type="molecule type" value="Genomic_DNA"/>
</dbReference>
<gene>
    <name evidence="5" type="ORF">V3C41_19985</name>
</gene>
<keyword evidence="1" id="KW-0805">Transcription regulation</keyword>
<accession>A0ABV0GXX0</accession>
<dbReference type="Proteomes" id="UP001448614">
    <property type="component" value="Unassembled WGS sequence"/>
</dbReference>
<dbReference type="PANTHER" id="PTHR30146:SF109">
    <property type="entry name" value="HTH-TYPE TRANSCRIPTIONAL REGULATOR GALS"/>
    <property type="match status" value="1"/>
</dbReference>
<name>A0ABV0GXX0_PAENI</name>
<dbReference type="SUPFAM" id="SSF47413">
    <property type="entry name" value="lambda repressor-like DNA-binding domains"/>
    <property type="match status" value="1"/>
</dbReference>
<dbReference type="CDD" id="cd01392">
    <property type="entry name" value="HTH_LacI"/>
    <property type="match status" value="1"/>
</dbReference>
<sequence length="333" mass="36237">MVTSVDVARHMGLSQSTVSRALRGHPSVAPATKARILSVARELGYVPDAAARMMVTRRTHAVGVVVADLTSPIYPVIVESLQNRLLERGYRMVLIRDPDISPDPDAVDVLDTATVDGMIFVSARESSAAVRRVLERGTPVVLLSRDDTTVEVEAVLADDRRAGEIVVAHLEELGHKHIGVLTTLRDRSNGRDREDGFRAAMERRGLQIREEWVRHLRLTHDEGVRAALELLNSGDRPTAVYCVTDALAFAVLDAAAQLGISVPQDLSVVGFDDSGPAGWAFINLTTVHQPIPEMAYLAVDRLAGRIEGEPPSETMKTVFPVRLQIRATTAPAV</sequence>
<evidence type="ECO:0000256" key="2">
    <source>
        <dbReference type="ARBA" id="ARBA00023125"/>
    </source>
</evidence>
<evidence type="ECO:0000259" key="4">
    <source>
        <dbReference type="PROSITE" id="PS50932"/>
    </source>
</evidence>
<dbReference type="Pfam" id="PF13377">
    <property type="entry name" value="Peripla_BP_3"/>
    <property type="match status" value="1"/>
</dbReference>
<evidence type="ECO:0000313" key="6">
    <source>
        <dbReference type="Proteomes" id="UP001448614"/>
    </source>
</evidence>
<dbReference type="CDD" id="cd06278">
    <property type="entry name" value="PBP1_LacI-like"/>
    <property type="match status" value="1"/>
</dbReference>
<keyword evidence="2 5" id="KW-0238">DNA-binding</keyword>
<dbReference type="RefSeq" id="WP_026540386.1">
    <property type="nucleotide sequence ID" value="NZ_JBBMFV010000004.1"/>
</dbReference>
<dbReference type="InterPro" id="IPR010982">
    <property type="entry name" value="Lambda_DNA-bd_dom_sf"/>
</dbReference>